<dbReference type="EMBL" id="VFRP01000022">
    <property type="protein sequence ID" value="TPE48428.1"/>
    <property type="molecule type" value="Genomic_DNA"/>
</dbReference>
<comment type="caution">
    <text evidence="4">The sequence shown here is derived from an EMBL/GenBank/DDBJ whole genome shotgun (WGS) entry which is preliminary data.</text>
</comment>
<evidence type="ECO:0000256" key="2">
    <source>
        <dbReference type="ARBA" id="ARBA00022803"/>
    </source>
</evidence>
<keyword evidence="1" id="KW-0677">Repeat</keyword>
<dbReference type="SUPFAM" id="SSF48452">
    <property type="entry name" value="TPR-like"/>
    <property type="match status" value="3"/>
</dbReference>
<name>A0A501WGA1_9RHOB</name>
<dbReference type="PANTHER" id="PTHR45586">
    <property type="entry name" value="TPR REPEAT-CONTAINING PROTEIN PA4667"/>
    <property type="match status" value="1"/>
</dbReference>
<feature type="compositionally biased region" description="Pro residues" evidence="3">
    <location>
        <begin position="786"/>
        <end position="804"/>
    </location>
</feature>
<dbReference type="InterPro" id="IPR011990">
    <property type="entry name" value="TPR-like_helical_dom_sf"/>
</dbReference>
<protein>
    <submittedName>
        <fullName evidence="4">Tetratricopeptide repeat protein</fullName>
    </submittedName>
</protein>
<evidence type="ECO:0000256" key="3">
    <source>
        <dbReference type="SAM" id="MobiDB-lite"/>
    </source>
</evidence>
<dbReference type="PANTHER" id="PTHR45586:SF1">
    <property type="entry name" value="LIPOPOLYSACCHARIDE ASSEMBLY PROTEIN B"/>
    <property type="match status" value="1"/>
</dbReference>
<dbReference type="Pfam" id="PF13432">
    <property type="entry name" value="TPR_16"/>
    <property type="match status" value="2"/>
</dbReference>
<proteinExistence type="predicted"/>
<dbReference type="InterPro" id="IPR019734">
    <property type="entry name" value="TPR_rpt"/>
</dbReference>
<dbReference type="InterPro" id="IPR051012">
    <property type="entry name" value="CellSynth/LPSAsmb/PSIAsmb"/>
</dbReference>
<dbReference type="SMART" id="SM00028">
    <property type="entry name" value="TPR"/>
    <property type="match status" value="6"/>
</dbReference>
<dbReference type="Gene3D" id="1.25.40.10">
    <property type="entry name" value="Tetratricopeptide repeat domain"/>
    <property type="match status" value="4"/>
</dbReference>
<reference evidence="4 5" key="1">
    <citation type="submission" date="2019-06" db="EMBL/GenBank/DDBJ databases">
        <title>A novel bacterium of genus Amaricoccus, isolated from marine sediment.</title>
        <authorList>
            <person name="Huang H."/>
            <person name="Mo K."/>
            <person name="Hu Y."/>
        </authorList>
    </citation>
    <scope>NUCLEOTIDE SEQUENCE [LARGE SCALE GENOMIC DNA]</scope>
    <source>
        <strain evidence="4 5">HB172011</strain>
    </source>
</reference>
<keyword evidence="2" id="KW-0802">TPR repeat</keyword>
<gene>
    <name evidence="4" type="ORF">FJM51_17865</name>
</gene>
<dbReference type="Pfam" id="PF14559">
    <property type="entry name" value="TPR_19"/>
    <property type="match status" value="3"/>
</dbReference>
<sequence length="804" mass="81190">MTAAGRGAGIYPDDGSMASFPTGPLLLLLAALGLGACDGAGERARAHYEQARALLAAGDAAGAEAEFRAALALDGAHAGARLAYADLLRARGEEAAALRQYLRAAEAAPDSLPAWRAAAGLALDAGDAATAGEAAAQALRIDPADPEARSVAAALDLARPETRARAVEAARGVIRDAPGTGRAHRVLIAERIEAGDAAGALALAGTAVAAAPADGELRLIQAGLRERAGDVDGAESALRAARARAPADPGTAGALVSFLIRHRGPEAAIGEIDRITAGGGTPAPDPRPFLRLRAGLVYDQGDQAGAIAALRALTGGGEPSGERRAGQLTLAGMLAGTGAAAEARRLLDGVLAEDPGLTGALALRARLAIEAGDPGQAIRDLRAAEERAPEDPEVMSLMALAQERAGNTGLAGERFARAVDLSRQAPGASLAYARFLMRGNQPGPAESVITAALRATPGDPDLLAMLGRIRVARSDWSGAAEAAAGLAAAGAPEQAAALELASLRGQDPGGRMAALLEDLAEDPDPAALLPRVRSRLAAGDAAGARRALEAAVARDPADPAARLMLAALARGAGDAATAERLARALTLERPELARGWLELADLLRAEGREAEADRVLAEGIAAAEEAPGGTAEGATLLLVARAAALERRGETEAAIALYERLHARDPAAAVIANNLASLLSTARADDESLARAEAIARDLADTAVPAFQDTYGWILFRRGDAAGALARLAPAAEADPGDARTWFHRAEAEHALGRAEAARASYARALAAAEAGAPLPEIATVRARLAPPPTSPGATPPAGPGSGG</sequence>
<feature type="region of interest" description="Disordered" evidence="3">
    <location>
        <begin position="784"/>
        <end position="804"/>
    </location>
</feature>
<dbReference type="AlphaFoldDB" id="A0A501WGA1"/>
<keyword evidence="5" id="KW-1185">Reference proteome</keyword>
<dbReference type="OrthoDB" id="7637125at2"/>
<dbReference type="Proteomes" id="UP000319255">
    <property type="component" value="Unassembled WGS sequence"/>
</dbReference>
<organism evidence="4 5">
    <name type="scientific">Amaricoccus solimangrovi</name>
    <dbReference type="NCBI Taxonomy" id="2589815"/>
    <lineage>
        <taxon>Bacteria</taxon>
        <taxon>Pseudomonadati</taxon>
        <taxon>Pseudomonadota</taxon>
        <taxon>Alphaproteobacteria</taxon>
        <taxon>Rhodobacterales</taxon>
        <taxon>Paracoccaceae</taxon>
        <taxon>Amaricoccus</taxon>
    </lineage>
</organism>
<evidence type="ECO:0000256" key="1">
    <source>
        <dbReference type="ARBA" id="ARBA00022737"/>
    </source>
</evidence>
<accession>A0A501WGA1</accession>
<evidence type="ECO:0000313" key="5">
    <source>
        <dbReference type="Proteomes" id="UP000319255"/>
    </source>
</evidence>
<evidence type="ECO:0000313" key="4">
    <source>
        <dbReference type="EMBL" id="TPE48428.1"/>
    </source>
</evidence>